<dbReference type="InterPro" id="IPR029035">
    <property type="entry name" value="DHS-like_NAD/FAD-binding_dom"/>
</dbReference>
<comment type="similarity">
    <text evidence="1">Belongs to the ETF alpha-subunit/FixB family.</text>
</comment>
<evidence type="ECO:0000313" key="10">
    <source>
        <dbReference type="EMBL" id="MBB4920829.1"/>
    </source>
</evidence>
<dbReference type="PROSITE" id="PS00696">
    <property type="entry name" value="ETF_ALPHA"/>
    <property type="match status" value="1"/>
</dbReference>
<dbReference type="InterPro" id="IPR018206">
    <property type="entry name" value="ETF_asu_C_CS"/>
</dbReference>
<dbReference type="InterPro" id="IPR014729">
    <property type="entry name" value="Rossmann-like_a/b/a_fold"/>
</dbReference>
<dbReference type="Gene3D" id="3.40.50.1220">
    <property type="entry name" value="TPP-binding domain"/>
    <property type="match status" value="1"/>
</dbReference>
<dbReference type="SUPFAM" id="SSF52467">
    <property type="entry name" value="DHS-like NAD/FAD-binding domain"/>
    <property type="match status" value="1"/>
</dbReference>
<dbReference type="PANTHER" id="PTHR43153:SF1">
    <property type="entry name" value="ELECTRON TRANSFER FLAVOPROTEIN SUBUNIT ALPHA, MITOCHONDRIAL"/>
    <property type="match status" value="1"/>
</dbReference>
<dbReference type="GO" id="GO:0050660">
    <property type="term" value="F:flavin adenine dinucleotide binding"/>
    <property type="evidence" value="ECO:0007669"/>
    <property type="project" value="InterPro"/>
</dbReference>
<comment type="caution">
    <text evidence="10">The sequence shown here is derived from an EMBL/GenBank/DDBJ whole genome shotgun (WGS) entry which is preliminary data.</text>
</comment>
<dbReference type="PIRSF" id="PIRSF000089">
    <property type="entry name" value="Electra_flavoP_a"/>
    <property type="match status" value="1"/>
</dbReference>
<evidence type="ECO:0000256" key="8">
    <source>
        <dbReference type="PIRSR" id="PIRSR000089-1"/>
    </source>
</evidence>
<evidence type="ECO:0000256" key="3">
    <source>
        <dbReference type="ARBA" id="ARBA00022448"/>
    </source>
</evidence>
<dbReference type="Pfam" id="PF01012">
    <property type="entry name" value="ETF"/>
    <property type="match status" value="1"/>
</dbReference>
<accession>A0A7W7QW39</accession>
<evidence type="ECO:0000256" key="1">
    <source>
        <dbReference type="ARBA" id="ARBA00005817"/>
    </source>
</evidence>
<organism evidence="10 11">
    <name type="scientific">Streptosporangium saharense</name>
    <dbReference type="NCBI Taxonomy" id="1706840"/>
    <lineage>
        <taxon>Bacteria</taxon>
        <taxon>Bacillati</taxon>
        <taxon>Actinomycetota</taxon>
        <taxon>Actinomycetes</taxon>
        <taxon>Streptosporangiales</taxon>
        <taxon>Streptosporangiaceae</taxon>
        <taxon>Streptosporangium</taxon>
    </lineage>
</organism>
<name>A0A7W7QW39_9ACTN</name>
<keyword evidence="5 8" id="KW-0274">FAD</keyword>
<dbReference type="InterPro" id="IPR014731">
    <property type="entry name" value="ETF_asu_C"/>
</dbReference>
<keyword evidence="4" id="KW-0285">Flavoprotein</keyword>
<feature type="domain" description="Electron transfer flavoprotein alpha/beta-subunit N-terminal" evidence="9">
    <location>
        <begin position="4"/>
        <end position="184"/>
    </location>
</feature>
<protein>
    <submittedName>
        <fullName evidence="10">Electron transfer flavoprotein alpha subunit</fullName>
    </submittedName>
</protein>
<evidence type="ECO:0000256" key="7">
    <source>
        <dbReference type="ARBA" id="ARBA00025649"/>
    </source>
</evidence>
<comment type="subunit">
    <text evidence="2">Heterodimer of an alpha and a beta subunit.</text>
</comment>
<dbReference type="SUPFAM" id="SSF52402">
    <property type="entry name" value="Adenine nucleotide alpha hydrolases-like"/>
    <property type="match status" value="1"/>
</dbReference>
<keyword evidence="11" id="KW-1185">Reference proteome</keyword>
<feature type="binding site" evidence="8">
    <location>
        <begin position="234"/>
        <end position="235"/>
    </location>
    <ligand>
        <name>FAD</name>
        <dbReference type="ChEBI" id="CHEBI:57692"/>
    </ligand>
</feature>
<evidence type="ECO:0000256" key="2">
    <source>
        <dbReference type="ARBA" id="ARBA00011355"/>
    </source>
</evidence>
<comment type="function">
    <text evidence="7">The electron transfer flavoprotein serves as a specific electron acceptor for other dehydrogenases. It transfers the electrons to the main respiratory chain via ETF-ubiquinone oxidoreductase (ETF dehydrogenase).</text>
</comment>
<evidence type="ECO:0000259" key="9">
    <source>
        <dbReference type="SMART" id="SM00893"/>
    </source>
</evidence>
<feature type="binding site" evidence="8">
    <location>
        <begin position="265"/>
        <end position="272"/>
    </location>
    <ligand>
        <name>FAD</name>
        <dbReference type="ChEBI" id="CHEBI:57692"/>
    </ligand>
</feature>
<proteinExistence type="inferred from homology"/>
<evidence type="ECO:0000256" key="6">
    <source>
        <dbReference type="ARBA" id="ARBA00022982"/>
    </source>
</evidence>
<gene>
    <name evidence="10" type="ORF">FHS44_007981</name>
</gene>
<dbReference type="InterPro" id="IPR001308">
    <property type="entry name" value="ETF_a/FixB"/>
</dbReference>
<evidence type="ECO:0000256" key="5">
    <source>
        <dbReference type="ARBA" id="ARBA00022827"/>
    </source>
</evidence>
<dbReference type="PANTHER" id="PTHR43153">
    <property type="entry name" value="ELECTRON TRANSFER FLAVOPROTEIN ALPHA"/>
    <property type="match status" value="1"/>
</dbReference>
<dbReference type="FunFam" id="3.40.50.1220:FF:000001">
    <property type="entry name" value="Electron transfer flavoprotein, alpha subunit"/>
    <property type="match status" value="1"/>
</dbReference>
<feature type="binding site" evidence="8">
    <location>
        <position position="286"/>
    </location>
    <ligand>
        <name>FAD</name>
        <dbReference type="ChEBI" id="CHEBI:57692"/>
    </ligand>
</feature>
<dbReference type="GO" id="GO:0033539">
    <property type="term" value="P:fatty acid beta-oxidation using acyl-CoA dehydrogenase"/>
    <property type="evidence" value="ECO:0007669"/>
    <property type="project" value="TreeGrafter"/>
</dbReference>
<dbReference type="RefSeq" id="WP_184725514.1">
    <property type="nucleotide sequence ID" value="NZ_JACHJP010000018.1"/>
</dbReference>
<dbReference type="Proteomes" id="UP000552644">
    <property type="component" value="Unassembled WGS sequence"/>
</dbReference>
<evidence type="ECO:0000313" key="11">
    <source>
        <dbReference type="Proteomes" id="UP000552644"/>
    </source>
</evidence>
<sequence>MAEVLVLIGHIEGQIRKPGLELLTLARELGTPVAVCAGPGLDAEVIRTLARYGAHRVHLVESGELEDHPVGWVQVLADLAATAPQAVLLESTPEGREIAARLAVRLGSGVLTDAVDVRPGPEGPVVTQWAFAAGYEVTARVVTGVPVIAVKPNAVAPVPLAEEIEPEISRSGLDLDEASLRTHVVSRAVRHSTGRPQLTEAEVVVSGGRGLGGADHFELVERLADALGGAVGASRAAVDAGWYPHTHQVGQTGVTVSPQLYVALGISGAIQHRAGMQTSKTIVAVNKDREAPIFDLADHGVVGDLFSVVPQLLDEIARRRR</sequence>
<dbReference type="AlphaFoldDB" id="A0A7W7QW39"/>
<dbReference type="Gene3D" id="3.40.50.620">
    <property type="entry name" value="HUPs"/>
    <property type="match status" value="1"/>
</dbReference>
<dbReference type="InterPro" id="IPR014730">
    <property type="entry name" value="ETF_a/b_N"/>
</dbReference>
<evidence type="ECO:0000256" key="4">
    <source>
        <dbReference type="ARBA" id="ARBA00022630"/>
    </source>
</evidence>
<dbReference type="GO" id="GO:0009055">
    <property type="term" value="F:electron transfer activity"/>
    <property type="evidence" value="ECO:0007669"/>
    <property type="project" value="InterPro"/>
</dbReference>
<reference evidence="10 11" key="1">
    <citation type="submission" date="2020-08" db="EMBL/GenBank/DDBJ databases">
        <title>Genomic Encyclopedia of Type Strains, Phase III (KMG-III): the genomes of soil and plant-associated and newly described type strains.</title>
        <authorList>
            <person name="Whitman W."/>
        </authorList>
    </citation>
    <scope>NUCLEOTIDE SEQUENCE [LARGE SCALE GENOMIC DNA]</scope>
    <source>
        <strain evidence="10 11">CECT 8840</strain>
    </source>
</reference>
<feature type="binding site" evidence="8">
    <location>
        <begin position="248"/>
        <end position="252"/>
    </location>
    <ligand>
        <name>FAD</name>
        <dbReference type="ChEBI" id="CHEBI:57692"/>
    </ligand>
</feature>
<dbReference type="SMART" id="SM00893">
    <property type="entry name" value="ETF"/>
    <property type="match status" value="1"/>
</dbReference>
<dbReference type="EMBL" id="JACHJP010000018">
    <property type="protein sequence ID" value="MBB4920829.1"/>
    <property type="molecule type" value="Genomic_DNA"/>
</dbReference>
<comment type="cofactor">
    <cofactor evidence="8">
        <name>FAD</name>
        <dbReference type="ChEBI" id="CHEBI:57692"/>
    </cofactor>
    <text evidence="8">Binds 1 FAD per dimer.</text>
</comment>
<keyword evidence="3" id="KW-0813">Transport</keyword>
<feature type="binding site" evidence="8">
    <location>
        <position position="209"/>
    </location>
    <ligand>
        <name>FAD</name>
        <dbReference type="ChEBI" id="CHEBI:57692"/>
    </ligand>
</feature>
<keyword evidence="6" id="KW-0249">Electron transport</keyword>
<dbReference type="Pfam" id="PF00766">
    <property type="entry name" value="ETF_alpha"/>
    <property type="match status" value="1"/>
</dbReference>